<protein>
    <recommendedName>
        <fullName evidence="7">Oxidized purine nucleoside triphosphate hydrolase</fullName>
        <ecNumber evidence="6">3.6.1.56</ecNumber>
    </recommendedName>
    <alternativeName>
        <fullName evidence="11">2-hydroxy-dATP diphosphatase</fullName>
    </alternativeName>
    <alternativeName>
        <fullName evidence="10">7,8-dihydro-8-oxoguanine triphosphatase</fullName>
    </alternativeName>
    <alternativeName>
        <fullName evidence="9">8-oxo-dGTPase</fullName>
    </alternativeName>
    <alternativeName>
        <fullName evidence="12">Methylated purine nucleoside triphosphate hydrolase</fullName>
    </alternativeName>
    <alternativeName>
        <fullName evidence="8">Nucleoside diphosphate-linked moiety X motif 1</fullName>
    </alternativeName>
</protein>
<evidence type="ECO:0000256" key="3">
    <source>
        <dbReference type="ARBA" id="ARBA00024459"/>
    </source>
</evidence>
<comment type="catalytic activity">
    <reaction evidence="2">
        <text>8-oxo-dATP + H2O = 8-oxo-dAMP + diphosphate + H(+)</text>
        <dbReference type="Rhea" id="RHEA:65396"/>
        <dbReference type="ChEBI" id="CHEBI:15377"/>
        <dbReference type="ChEBI" id="CHEBI:15378"/>
        <dbReference type="ChEBI" id="CHEBI:33019"/>
        <dbReference type="ChEBI" id="CHEBI:71361"/>
        <dbReference type="ChEBI" id="CHEBI:172871"/>
    </reaction>
    <physiologicalReaction direction="left-to-right" evidence="2">
        <dbReference type="Rhea" id="RHEA:65397"/>
    </physiologicalReaction>
</comment>
<feature type="domain" description="Nudix hydrolase" evidence="19">
    <location>
        <begin position="37"/>
        <end position="168"/>
    </location>
</feature>
<keyword evidence="18" id="KW-0472">Membrane</keyword>
<feature type="compositionally biased region" description="Low complexity" evidence="17">
    <location>
        <begin position="713"/>
        <end position="749"/>
    </location>
</feature>
<comment type="catalytic activity">
    <reaction evidence="4">
        <text>8-oxo-dGTP + H2O = 8-oxo-dGMP + diphosphate + H(+)</text>
        <dbReference type="Rhea" id="RHEA:31575"/>
        <dbReference type="ChEBI" id="CHEBI:15377"/>
        <dbReference type="ChEBI" id="CHEBI:15378"/>
        <dbReference type="ChEBI" id="CHEBI:33019"/>
        <dbReference type="ChEBI" id="CHEBI:63224"/>
        <dbReference type="ChEBI" id="CHEBI:77896"/>
    </reaction>
    <physiologicalReaction direction="left-to-right" evidence="4">
        <dbReference type="Rhea" id="RHEA:31576"/>
    </physiologicalReaction>
</comment>
<evidence type="ECO:0000256" key="4">
    <source>
        <dbReference type="ARBA" id="ARBA00024486"/>
    </source>
</evidence>
<evidence type="ECO:0000256" key="8">
    <source>
        <dbReference type="ARBA" id="ARBA00029673"/>
    </source>
</evidence>
<comment type="catalytic activity">
    <reaction evidence="13">
        <text>N(6)-methyl-ATP + H2O = N(6)-methyl-AMP + diphosphate + H(+)</text>
        <dbReference type="Rhea" id="RHEA:67608"/>
        <dbReference type="ChEBI" id="CHEBI:15377"/>
        <dbReference type="ChEBI" id="CHEBI:15378"/>
        <dbReference type="ChEBI" id="CHEBI:33019"/>
        <dbReference type="ChEBI" id="CHEBI:144842"/>
        <dbReference type="ChEBI" id="CHEBI:172873"/>
    </reaction>
    <physiologicalReaction direction="left-to-right" evidence="13">
        <dbReference type="Rhea" id="RHEA:67609"/>
    </physiologicalReaction>
</comment>
<comment type="catalytic activity">
    <reaction evidence="5">
        <text>2-oxo-ATP + H2O = 2-oxo-AMP + diphosphate + H(+)</text>
        <dbReference type="Rhea" id="RHEA:67392"/>
        <dbReference type="ChEBI" id="CHEBI:15377"/>
        <dbReference type="ChEBI" id="CHEBI:15378"/>
        <dbReference type="ChEBI" id="CHEBI:33019"/>
        <dbReference type="ChEBI" id="CHEBI:71395"/>
        <dbReference type="ChEBI" id="CHEBI:172878"/>
    </reaction>
    <physiologicalReaction direction="left-to-right" evidence="5">
        <dbReference type="Rhea" id="RHEA:67393"/>
    </physiologicalReaction>
</comment>
<evidence type="ECO:0000256" key="14">
    <source>
        <dbReference type="ARBA" id="ARBA00048894"/>
    </source>
</evidence>
<evidence type="ECO:0000256" key="18">
    <source>
        <dbReference type="SAM" id="Phobius"/>
    </source>
</evidence>
<gene>
    <name evidence="21" type="ORF">RDB_LOCUS126637</name>
</gene>
<dbReference type="Proteomes" id="UP000663840">
    <property type="component" value="Unassembled WGS sequence"/>
</dbReference>
<feature type="region of interest" description="Disordered" evidence="17">
    <location>
        <begin position="829"/>
        <end position="871"/>
    </location>
</feature>
<dbReference type="SUPFAM" id="SSF55811">
    <property type="entry name" value="Nudix"/>
    <property type="match status" value="1"/>
</dbReference>
<evidence type="ECO:0000256" key="10">
    <source>
        <dbReference type="ARBA" id="ARBA00030682"/>
    </source>
</evidence>
<dbReference type="CDD" id="cd03427">
    <property type="entry name" value="NUDIX_MTH1_Nudt1"/>
    <property type="match status" value="1"/>
</dbReference>
<dbReference type="Gene3D" id="2.40.70.10">
    <property type="entry name" value="Acid Proteases"/>
    <property type="match status" value="2"/>
</dbReference>
<dbReference type="PROSITE" id="PS51462">
    <property type="entry name" value="NUDIX"/>
    <property type="match status" value="1"/>
</dbReference>
<dbReference type="Pfam" id="PF00293">
    <property type="entry name" value="NUDIX"/>
    <property type="match status" value="1"/>
</dbReference>
<dbReference type="CDD" id="cd05471">
    <property type="entry name" value="pepsin_like"/>
    <property type="match status" value="1"/>
</dbReference>
<dbReference type="GO" id="GO:0042262">
    <property type="term" value="P:DNA protection"/>
    <property type="evidence" value="ECO:0007669"/>
    <property type="project" value="InterPro"/>
</dbReference>
<evidence type="ECO:0000259" key="19">
    <source>
        <dbReference type="PROSITE" id="PS51462"/>
    </source>
</evidence>
<evidence type="ECO:0000256" key="2">
    <source>
        <dbReference type="ARBA" id="ARBA00024448"/>
    </source>
</evidence>
<keyword evidence="18" id="KW-0812">Transmembrane</keyword>
<dbReference type="InterPro" id="IPR034164">
    <property type="entry name" value="Pepsin-like_dom"/>
</dbReference>
<evidence type="ECO:0000256" key="9">
    <source>
        <dbReference type="ARBA" id="ARBA00030634"/>
    </source>
</evidence>
<dbReference type="InterPro" id="IPR033121">
    <property type="entry name" value="PEPTIDASE_A1"/>
</dbReference>
<dbReference type="InterPro" id="IPR015797">
    <property type="entry name" value="NUDIX_hydrolase-like_dom_sf"/>
</dbReference>
<evidence type="ECO:0000256" key="5">
    <source>
        <dbReference type="ARBA" id="ARBA00024596"/>
    </source>
</evidence>
<evidence type="ECO:0000256" key="1">
    <source>
        <dbReference type="ARBA" id="ARBA00007447"/>
    </source>
</evidence>
<evidence type="ECO:0000256" key="13">
    <source>
        <dbReference type="ARBA" id="ARBA00048002"/>
    </source>
</evidence>
<dbReference type="InterPro" id="IPR003563">
    <property type="entry name" value="8ODP"/>
</dbReference>
<evidence type="ECO:0000256" key="11">
    <source>
        <dbReference type="ARBA" id="ARBA00031927"/>
    </source>
</evidence>
<dbReference type="InterPro" id="IPR001461">
    <property type="entry name" value="Aspartic_peptidase_A1"/>
</dbReference>
<evidence type="ECO:0000256" key="15">
    <source>
        <dbReference type="ARBA" id="ARBA00049032"/>
    </source>
</evidence>
<evidence type="ECO:0000259" key="20">
    <source>
        <dbReference type="PROSITE" id="PS51767"/>
    </source>
</evidence>
<feature type="transmembrane region" description="Helical" evidence="18">
    <location>
        <begin position="792"/>
        <end position="818"/>
    </location>
</feature>
<evidence type="ECO:0000256" key="7">
    <source>
        <dbReference type="ARBA" id="ARBA00026218"/>
    </source>
</evidence>
<comment type="function">
    <text evidence="16">Oxidized purine nucleoside triphosphate hydrolase which is a prominent sanitizer of the oxidized nucleotide pool. Catalyzes the hydrolysis of 2-oxo-dATP (2-hydroxy-dATP) into 2-oxo-dAMP. Also has a significant hydrolase activity toward 2-oxo-ATP, 8-oxo-dGTP and 8-oxo-dATP. Through the hydrolysis of oxidized purine nucleoside triphosphates, prevents their incorporation into DNA and the subsequent transversions A:T to C:G and G:C to T:A. Also catalyzes the hydrolysis of methylated purine nucleoside triphosphate preventing their integration into DNA. Through this antimutagenic activity protects cells from oxidative stress.</text>
</comment>
<evidence type="ECO:0000313" key="22">
    <source>
        <dbReference type="Proteomes" id="UP000663840"/>
    </source>
</evidence>
<evidence type="ECO:0000256" key="12">
    <source>
        <dbReference type="ARBA" id="ARBA00032071"/>
    </source>
</evidence>
<sequence>MAINPHFTTMAIPAGVDIAHAQLATRGGDDNWYTYEGEIKFENVMVVDEGTNKILLGYKKEGFGAGNYNPFAGPIAEGEDGSDAARRDLLEQTGLEAEEIVFHGTIRVKLPNMDQSLNCSMYKVTKWKGDLKETTTMKPEWFSPEAVPYSQMFDDDIHWIPLFLGPKKFVGRADFDKPEEGKHVGKLLRWWRLPATHMAISGTARNECPKEAVRIEIWASVKGGSAVYGTCASVAETRLKGVRHNPLDPFSPFAMKSVAPKLALGLLAGRTFQLANALRIPVQRRDATKHTSLFAAHSTHLNSPPSLVSAGADPADDSDITNFNNMFYTTNLTIAGVEVPVQLDTGSTDLWVYPVVHPGLFANVHNFTNVPVGVRYGKGSVDGHLAVTNVSFAGFDVDDQAFIAVTSAKDMDTMFKQGTYGIMGLGFDTLSNIARAVQTNYNATWGRSLLSNLFLQEPNTPNHIAFALERANDLDDMAHGAFDIGEILPQYAAVNHSSPISLWPENTNRWTVLLDGMSVNSSPVQLNSTFEGDNESDPPEGKSLALLDTGASLGLLPKWAVDAIYGHIPGSVYLHNDGLWISPCMAEANVTFTIGGITVPIHPLDLTIPGKFTINGTEQTLCYNAFQFLTINDLPFDFLLGDSFLRNVYAVYDFGDFDASGNMGKPYIKLLPLTDPVAASASFKKNRAAALAQLPSEGDASKLPGAGSPVPKSSTPGSASTPTPTAPTTTTTTTSAINANAATNSKASSDPIANINVNDDTDSRPSSKANLVSAVSDDDSEISNTLDKLMKLAPIALGLLGLNVVLLIGLIVMGGVLISKQRKQGKALPTAVAGSSTRGTYVPVTKFPEDDDERSHTPAGRYDMPQYRDNA</sequence>
<comment type="catalytic activity">
    <reaction evidence="15">
        <text>N(6)-methyl-dATP + H2O = N(6)-methyl-dAMP + diphosphate + H(+)</text>
        <dbReference type="Rhea" id="RHEA:67604"/>
        <dbReference type="ChEBI" id="CHEBI:15377"/>
        <dbReference type="ChEBI" id="CHEBI:15378"/>
        <dbReference type="ChEBI" id="CHEBI:33019"/>
        <dbReference type="ChEBI" id="CHEBI:169976"/>
        <dbReference type="ChEBI" id="CHEBI:172872"/>
    </reaction>
    <physiologicalReaction direction="left-to-right" evidence="15">
        <dbReference type="Rhea" id="RHEA:67605"/>
    </physiologicalReaction>
</comment>
<evidence type="ECO:0000313" key="21">
    <source>
        <dbReference type="EMBL" id="CAE6477528.1"/>
    </source>
</evidence>
<dbReference type="InterPro" id="IPR021109">
    <property type="entry name" value="Peptidase_aspartic_dom_sf"/>
</dbReference>
<dbReference type="SUPFAM" id="SSF50630">
    <property type="entry name" value="Acid proteases"/>
    <property type="match status" value="1"/>
</dbReference>
<reference evidence="21" key="1">
    <citation type="submission" date="2021-01" db="EMBL/GenBank/DDBJ databases">
        <authorList>
            <person name="Kaushik A."/>
        </authorList>
    </citation>
    <scope>NUCLEOTIDE SEQUENCE</scope>
    <source>
        <strain evidence="21">AG1-1A</strain>
    </source>
</reference>
<dbReference type="GO" id="GO:0004190">
    <property type="term" value="F:aspartic-type endopeptidase activity"/>
    <property type="evidence" value="ECO:0007669"/>
    <property type="project" value="InterPro"/>
</dbReference>
<name>A0A8H3H293_9AGAM</name>
<proteinExistence type="inferred from homology"/>
<dbReference type="GO" id="GO:0008828">
    <property type="term" value="F:dATP diphosphatase activity"/>
    <property type="evidence" value="ECO:0007669"/>
    <property type="project" value="UniProtKB-EC"/>
</dbReference>
<feature type="region of interest" description="Disordered" evidence="17">
    <location>
        <begin position="695"/>
        <end position="778"/>
    </location>
</feature>
<evidence type="ECO:0000256" key="6">
    <source>
        <dbReference type="ARBA" id="ARBA00026103"/>
    </source>
</evidence>
<dbReference type="GO" id="GO:0008413">
    <property type="term" value="F:8-oxo-7,8-dihydroguanosine triphosphate pyrophosphatase activity"/>
    <property type="evidence" value="ECO:0007669"/>
    <property type="project" value="InterPro"/>
</dbReference>
<dbReference type="OrthoDB" id="5599157at2759"/>
<dbReference type="AlphaFoldDB" id="A0A8H3H293"/>
<feature type="domain" description="Peptidase A1" evidence="20">
    <location>
        <begin position="328"/>
        <end position="662"/>
    </location>
</feature>
<dbReference type="Gene3D" id="3.90.79.10">
    <property type="entry name" value="Nucleoside Triphosphate Pyrophosphohydrolase"/>
    <property type="match status" value="1"/>
</dbReference>
<dbReference type="Pfam" id="PF00026">
    <property type="entry name" value="Asp"/>
    <property type="match status" value="1"/>
</dbReference>
<comment type="similarity">
    <text evidence="1">Belongs to the peptidase A1 family.</text>
</comment>
<dbReference type="PANTHER" id="PTHR47966:SF57">
    <property type="entry name" value="PEPTIDASE A1 DOMAIN-CONTAINING PROTEIN"/>
    <property type="match status" value="1"/>
</dbReference>
<dbReference type="PRINTS" id="PR01403">
    <property type="entry name" value="8OXTPHPHTASE"/>
</dbReference>
<evidence type="ECO:0000256" key="17">
    <source>
        <dbReference type="SAM" id="MobiDB-lite"/>
    </source>
</evidence>
<evidence type="ECO:0000256" key="16">
    <source>
        <dbReference type="ARBA" id="ARBA00053094"/>
    </source>
</evidence>
<comment type="catalytic activity">
    <reaction evidence="14">
        <text>O(6)-methyl-dGTP + H2O = O(6)-methyl-dGMP + diphosphate + H(+)</text>
        <dbReference type="Rhea" id="RHEA:67600"/>
        <dbReference type="ChEBI" id="CHEBI:15377"/>
        <dbReference type="ChEBI" id="CHEBI:15378"/>
        <dbReference type="ChEBI" id="CHEBI:33019"/>
        <dbReference type="ChEBI" id="CHEBI:169974"/>
        <dbReference type="ChEBI" id="CHEBI:169975"/>
    </reaction>
    <physiologicalReaction direction="left-to-right" evidence="14">
        <dbReference type="Rhea" id="RHEA:67601"/>
    </physiologicalReaction>
</comment>
<organism evidence="21 22">
    <name type="scientific">Rhizoctonia solani</name>
    <dbReference type="NCBI Taxonomy" id="456999"/>
    <lineage>
        <taxon>Eukaryota</taxon>
        <taxon>Fungi</taxon>
        <taxon>Dikarya</taxon>
        <taxon>Basidiomycota</taxon>
        <taxon>Agaricomycotina</taxon>
        <taxon>Agaricomycetes</taxon>
        <taxon>Cantharellales</taxon>
        <taxon>Ceratobasidiaceae</taxon>
        <taxon>Rhizoctonia</taxon>
    </lineage>
</organism>
<dbReference type="EMBL" id="CAJMWR010003975">
    <property type="protein sequence ID" value="CAE6477528.1"/>
    <property type="molecule type" value="Genomic_DNA"/>
</dbReference>
<dbReference type="InterPro" id="IPR000086">
    <property type="entry name" value="NUDIX_hydrolase_dom"/>
</dbReference>
<comment type="catalytic activity">
    <reaction evidence="3">
        <text>2-oxo-dATP + H2O = 2-oxo-dAMP + diphosphate + H(+)</text>
        <dbReference type="Rhea" id="RHEA:31583"/>
        <dbReference type="ChEBI" id="CHEBI:15377"/>
        <dbReference type="ChEBI" id="CHEBI:15378"/>
        <dbReference type="ChEBI" id="CHEBI:33019"/>
        <dbReference type="ChEBI" id="CHEBI:63212"/>
        <dbReference type="ChEBI" id="CHEBI:77897"/>
        <dbReference type="EC" id="3.6.1.56"/>
    </reaction>
    <physiologicalReaction direction="left-to-right" evidence="3">
        <dbReference type="Rhea" id="RHEA:31584"/>
    </physiologicalReaction>
</comment>
<dbReference type="PANTHER" id="PTHR47966">
    <property type="entry name" value="BETA-SITE APP-CLEAVING ENZYME, ISOFORM A-RELATED"/>
    <property type="match status" value="1"/>
</dbReference>
<dbReference type="PROSITE" id="PS51767">
    <property type="entry name" value="PEPTIDASE_A1"/>
    <property type="match status" value="1"/>
</dbReference>
<dbReference type="EC" id="3.6.1.56" evidence="6"/>
<dbReference type="GO" id="GO:0006508">
    <property type="term" value="P:proteolysis"/>
    <property type="evidence" value="ECO:0007669"/>
    <property type="project" value="InterPro"/>
</dbReference>
<accession>A0A8H3H293</accession>
<keyword evidence="18" id="KW-1133">Transmembrane helix</keyword>
<comment type="caution">
    <text evidence="21">The sequence shown here is derived from an EMBL/GenBank/DDBJ whole genome shotgun (WGS) entry which is preliminary data.</text>
</comment>